<dbReference type="Pfam" id="PF00484">
    <property type="entry name" value="Pro_CA"/>
    <property type="match status" value="1"/>
</dbReference>
<accession>A0ABY6CPN1</accession>
<dbReference type="Proteomes" id="UP001065174">
    <property type="component" value="Chromosome"/>
</dbReference>
<comment type="similarity">
    <text evidence="1">Belongs to the beta-class carbonic anhydrase family.</text>
</comment>
<name>A0ABY6CPN1_9BACT</name>
<evidence type="ECO:0000256" key="1">
    <source>
        <dbReference type="ARBA" id="ARBA00006217"/>
    </source>
</evidence>
<dbReference type="InterPro" id="IPR036874">
    <property type="entry name" value="Carbonic_anhydrase_sf"/>
</dbReference>
<evidence type="ECO:0000313" key="3">
    <source>
        <dbReference type="Proteomes" id="UP001065174"/>
    </source>
</evidence>
<dbReference type="RefSeq" id="WP_262308857.1">
    <property type="nucleotide sequence ID" value="NZ_CP106679.1"/>
</dbReference>
<dbReference type="Gene3D" id="3.40.1050.10">
    <property type="entry name" value="Carbonic anhydrase"/>
    <property type="match status" value="1"/>
</dbReference>
<proteinExistence type="inferred from homology"/>
<dbReference type="SUPFAM" id="SSF53056">
    <property type="entry name" value="beta-carbonic anhydrase, cab"/>
    <property type="match status" value="1"/>
</dbReference>
<organism evidence="2 3">
    <name type="scientific">Reichenbachiella agarivorans</name>
    <dbReference type="NCBI Taxonomy" id="2979464"/>
    <lineage>
        <taxon>Bacteria</taxon>
        <taxon>Pseudomonadati</taxon>
        <taxon>Bacteroidota</taxon>
        <taxon>Cytophagia</taxon>
        <taxon>Cytophagales</taxon>
        <taxon>Reichenbachiellaceae</taxon>
        <taxon>Reichenbachiella</taxon>
    </lineage>
</organism>
<dbReference type="EMBL" id="CP106679">
    <property type="protein sequence ID" value="UXP31418.1"/>
    <property type="molecule type" value="Genomic_DNA"/>
</dbReference>
<sequence>MERRIVETYTASDNFFLTAMGGVFERDQLEAVAWLMSDNEIENIYVVNDTACSFIANACATGSIDRTDENAGKVLATLLQSHATQLEGLSVREKSEKLAQLNGQRQAEVLFEDPMLVDRIKSGEIKLKGLLFDRSKVAFTEYEIQLEQVIVG</sequence>
<evidence type="ECO:0000313" key="2">
    <source>
        <dbReference type="EMBL" id="UXP31418.1"/>
    </source>
</evidence>
<keyword evidence="3" id="KW-1185">Reference proteome</keyword>
<reference evidence="2" key="1">
    <citation type="submission" date="2022-09" db="EMBL/GenBank/DDBJ databases">
        <title>Comparative genomics and taxonomic characterization of three novel marine species of genus Reichenbachiella exhibiting antioxidant and polysaccharide degradation activities.</title>
        <authorList>
            <person name="Muhammad N."/>
            <person name="Lee Y.-J."/>
            <person name="Ko J."/>
            <person name="Kim S.-G."/>
        </authorList>
    </citation>
    <scope>NUCLEOTIDE SEQUENCE</scope>
    <source>
        <strain evidence="2">BKB1-1</strain>
    </source>
</reference>
<dbReference type="InterPro" id="IPR001765">
    <property type="entry name" value="Carbonic_anhydrase"/>
</dbReference>
<gene>
    <name evidence="2" type="ORF">N6H18_13765</name>
</gene>
<protein>
    <submittedName>
        <fullName evidence="2">Uncharacterized protein</fullName>
    </submittedName>
</protein>